<evidence type="ECO:0000256" key="3">
    <source>
        <dbReference type="ARBA" id="ARBA00022723"/>
    </source>
</evidence>
<dbReference type="Gene3D" id="3.40.50.10990">
    <property type="entry name" value="GTP cyclohydrolase II"/>
    <property type="match status" value="1"/>
</dbReference>
<comment type="catalytic activity">
    <reaction evidence="8 9">
        <text>GTP + 4 H2O = 2,5-diamino-6-hydroxy-4-(5-phosphoribosylamino)-pyrimidine + formate + 2 phosphate + 3 H(+)</text>
        <dbReference type="Rhea" id="RHEA:23704"/>
        <dbReference type="ChEBI" id="CHEBI:15377"/>
        <dbReference type="ChEBI" id="CHEBI:15378"/>
        <dbReference type="ChEBI" id="CHEBI:15740"/>
        <dbReference type="ChEBI" id="CHEBI:37565"/>
        <dbReference type="ChEBI" id="CHEBI:43474"/>
        <dbReference type="ChEBI" id="CHEBI:58614"/>
        <dbReference type="EC" id="3.5.4.25"/>
    </reaction>
</comment>
<dbReference type="HAMAP" id="MF_00179">
    <property type="entry name" value="RibA"/>
    <property type="match status" value="1"/>
</dbReference>
<feature type="binding site" evidence="9">
    <location>
        <begin position="66"/>
        <end position="70"/>
    </location>
    <ligand>
        <name>GTP</name>
        <dbReference type="ChEBI" id="CHEBI:37565"/>
    </ligand>
</feature>
<dbReference type="RefSeq" id="WP_321546874.1">
    <property type="nucleotide sequence ID" value="NZ_JAXIVS010000005.1"/>
</dbReference>
<keyword evidence="6 9" id="KW-0862">Zinc</keyword>
<evidence type="ECO:0000259" key="10">
    <source>
        <dbReference type="Pfam" id="PF00925"/>
    </source>
</evidence>
<feature type="binding site" evidence="9">
    <location>
        <position position="170"/>
    </location>
    <ligand>
        <name>GTP</name>
        <dbReference type="ChEBI" id="CHEBI:37565"/>
    </ligand>
</feature>
<dbReference type="SUPFAM" id="SSF142695">
    <property type="entry name" value="RibA-like"/>
    <property type="match status" value="1"/>
</dbReference>
<comment type="caution">
    <text evidence="11">The sequence shown here is derived from an EMBL/GenBank/DDBJ whole genome shotgun (WGS) entry which is preliminary data.</text>
</comment>
<evidence type="ECO:0000313" key="11">
    <source>
        <dbReference type="EMBL" id="MDY7228150.1"/>
    </source>
</evidence>
<dbReference type="Pfam" id="PF00925">
    <property type="entry name" value="GTP_cyclohydro2"/>
    <property type="match status" value="1"/>
</dbReference>
<keyword evidence="7 9" id="KW-0342">GTP-binding</keyword>
<proteinExistence type="inferred from homology"/>
<dbReference type="InterPro" id="IPR000926">
    <property type="entry name" value="RibA"/>
</dbReference>
<comment type="function">
    <text evidence="9">Catalyzes the conversion of GTP to 2,5-diamino-6-ribosylamino-4(3H)-pyrimidinone 5'-phosphate (DARP), formate and pyrophosphate.</text>
</comment>
<evidence type="ECO:0000256" key="1">
    <source>
        <dbReference type="ARBA" id="ARBA00004853"/>
    </source>
</evidence>
<evidence type="ECO:0000256" key="5">
    <source>
        <dbReference type="ARBA" id="ARBA00022801"/>
    </source>
</evidence>
<feature type="domain" description="GTP cyclohydrolase II" evidence="10">
    <location>
        <begin position="37"/>
        <end position="185"/>
    </location>
</feature>
<dbReference type="InterPro" id="IPR032677">
    <property type="entry name" value="GTP_cyclohydro_II"/>
</dbReference>
<dbReference type="EC" id="3.5.4.25" evidence="9"/>
<feature type="binding site" evidence="9">
    <location>
        <position position="71"/>
    </location>
    <ligand>
        <name>Zn(2+)</name>
        <dbReference type="ChEBI" id="CHEBI:29105"/>
        <note>catalytic</note>
    </ligand>
</feature>
<dbReference type="GO" id="GO:0003935">
    <property type="term" value="F:GTP cyclohydrolase II activity"/>
    <property type="evidence" value="ECO:0007669"/>
    <property type="project" value="UniProtKB-EC"/>
</dbReference>
<keyword evidence="12" id="KW-1185">Reference proteome</keyword>
<comment type="pathway">
    <text evidence="1 9">Cofactor biosynthesis; riboflavin biosynthesis; 5-amino-6-(D-ribitylamino)uracil from GTP: step 1/4.</text>
</comment>
<protein>
    <recommendedName>
        <fullName evidence="9">GTP cyclohydrolase-2</fullName>
        <ecNumber evidence="9">3.5.4.25</ecNumber>
    </recommendedName>
    <alternativeName>
        <fullName evidence="9">GTP cyclohydrolase II</fullName>
    </alternativeName>
</protein>
<reference evidence="11 12" key="1">
    <citation type="submission" date="2023-12" db="EMBL/GenBank/DDBJ databases">
        <title>the genome sequence of Hyalangium sp. s54d21.</title>
        <authorList>
            <person name="Zhang X."/>
        </authorList>
    </citation>
    <scope>NUCLEOTIDE SEQUENCE [LARGE SCALE GENOMIC DNA]</scope>
    <source>
        <strain evidence="12">s54d21</strain>
    </source>
</reference>
<name>A0ABU5H476_9BACT</name>
<evidence type="ECO:0000256" key="9">
    <source>
        <dbReference type="HAMAP-Rule" id="MF_00179"/>
    </source>
</evidence>
<sequence>MLNQPRYISEALDSKPVVTVRRDVPIPILDGYSRGVFYTFHNLPDGKEHFVVQLGPEVPGRVPLVRLHSECMTGDVFGSQRCDCGAQLREALFRINSEGGYLVYLRQEGRGIGLYAKMDAYHLQTQGMDTFEANRHLNFEDDLRSYSCAADMLAALDVRRIRLLSNNPDKAEQLTAHGISIVEQVSTGIYLTAHNERYLEAKVTRANHNLKLR</sequence>
<feature type="binding site" evidence="9">
    <location>
        <position position="84"/>
    </location>
    <ligand>
        <name>Zn(2+)</name>
        <dbReference type="ChEBI" id="CHEBI:29105"/>
        <note>catalytic</note>
    </ligand>
</feature>
<dbReference type="EMBL" id="JAXIVS010000005">
    <property type="protein sequence ID" value="MDY7228150.1"/>
    <property type="molecule type" value="Genomic_DNA"/>
</dbReference>
<feature type="binding site" evidence="9">
    <location>
        <position position="87"/>
    </location>
    <ligand>
        <name>GTP</name>
        <dbReference type="ChEBI" id="CHEBI:37565"/>
    </ligand>
</feature>
<dbReference type="NCBIfam" id="NF001591">
    <property type="entry name" value="PRK00393.1"/>
    <property type="match status" value="1"/>
</dbReference>
<evidence type="ECO:0000256" key="2">
    <source>
        <dbReference type="ARBA" id="ARBA00022619"/>
    </source>
</evidence>
<evidence type="ECO:0000256" key="6">
    <source>
        <dbReference type="ARBA" id="ARBA00022833"/>
    </source>
</evidence>
<keyword evidence="3 9" id="KW-0479">Metal-binding</keyword>
<dbReference type="Proteomes" id="UP001291309">
    <property type="component" value="Unassembled WGS sequence"/>
</dbReference>
<organism evidence="11 12">
    <name type="scientific">Hyalangium rubrum</name>
    <dbReference type="NCBI Taxonomy" id="3103134"/>
    <lineage>
        <taxon>Bacteria</taxon>
        <taxon>Pseudomonadati</taxon>
        <taxon>Myxococcota</taxon>
        <taxon>Myxococcia</taxon>
        <taxon>Myxococcales</taxon>
        <taxon>Cystobacterineae</taxon>
        <taxon>Archangiaceae</taxon>
        <taxon>Hyalangium</taxon>
    </lineage>
</organism>
<feature type="binding site" evidence="9">
    <location>
        <position position="82"/>
    </location>
    <ligand>
        <name>Zn(2+)</name>
        <dbReference type="ChEBI" id="CHEBI:29105"/>
        <note>catalytic</note>
    </ligand>
</feature>
<gene>
    <name evidence="9 11" type="primary">ribA</name>
    <name evidence="11" type="ORF">SYV04_17150</name>
</gene>
<keyword evidence="2 9" id="KW-0686">Riboflavin biosynthesis</keyword>
<dbReference type="PANTHER" id="PTHR21327">
    <property type="entry name" value="GTP CYCLOHYDROLASE II-RELATED"/>
    <property type="match status" value="1"/>
</dbReference>
<feature type="binding site" evidence="9">
    <location>
        <position position="130"/>
    </location>
    <ligand>
        <name>GTP</name>
        <dbReference type="ChEBI" id="CHEBI:37565"/>
    </ligand>
</feature>
<dbReference type="CDD" id="cd00641">
    <property type="entry name" value="GTP_cyclohydro2"/>
    <property type="match status" value="1"/>
</dbReference>
<feature type="binding site" evidence="9">
    <location>
        <begin position="108"/>
        <end position="110"/>
    </location>
    <ligand>
        <name>GTP</name>
        <dbReference type="ChEBI" id="CHEBI:37565"/>
    </ligand>
</feature>
<evidence type="ECO:0000256" key="8">
    <source>
        <dbReference type="ARBA" id="ARBA00049295"/>
    </source>
</evidence>
<feature type="binding site" evidence="9">
    <location>
        <position position="165"/>
    </location>
    <ligand>
        <name>GTP</name>
        <dbReference type="ChEBI" id="CHEBI:37565"/>
    </ligand>
</feature>
<accession>A0ABU5H476</accession>
<evidence type="ECO:0000313" key="12">
    <source>
        <dbReference type="Proteomes" id="UP001291309"/>
    </source>
</evidence>
<keyword evidence="4 9" id="KW-0547">Nucleotide-binding</keyword>
<comment type="cofactor">
    <cofactor evidence="9">
        <name>Zn(2+)</name>
        <dbReference type="ChEBI" id="CHEBI:29105"/>
    </cofactor>
    <text evidence="9">Binds 1 zinc ion per subunit.</text>
</comment>
<feature type="active site" description="Proton acceptor" evidence="9">
    <location>
        <position position="142"/>
    </location>
</feature>
<feature type="active site" description="Nucleophile" evidence="9">
    <location>
        <position position="144"/>
    </location>
</feature>
<dbReference type="PANTHER" id="PTHR21327:SF18">
    <property type="entry name" value="3,4-DIHYDROXY-2-BUTANONE 4-PHOSPHATE SYNTHASE"/>
    <property type="match status" value="1"/>
</dbReference>
<comment type="similarity">
    <text evidence="9">Belongs to the GTP cyclohydrolase II family.</text>
</comment>
<keyword evidence="5 9" id="KW-0378">Hydrolase</keyword>
<dbReference type="InterPro" id="IPR036144">
    <property type="entry name" value="RibA-like_sf"/>
</dbReference>
<evidence type="ECO:0000256" key="7">
    <source>
        <dbReference type="ARBA" id="ARBA00023134"/>
    </source>
</evidence>
<evidence type="ECO:0000256" key="4">
    <source>
        <dbReference type="ARBA" id="ARBA00022741"/>
    </source>
</evidence>